<dbReference type="GO" id="GO:0140662">
    <property type="term" value="F:ATP-dependent protein folding chaperone"/>
    <property type="evidence" value="ECO:0007669"/>
    <property type="project" value="InterPro"/>
</dbReference>
<organism evidence="5 6">
    <name type="scientific">Actinokineospora auranticolor</name>
    <dbReference type="NCBI Taxonomy" id="155976"/>
    <lineage>
        <taxon>Bacteria</taxon>
        <taxon>Bacillati</taxon>
        <taxon>Actinomycetota</taxon>
        <taxon>Actinomycetes</taxon>
        <taxon>Pseudonocardiales</taxon>
        <taxon>Pseudonocardiaceae</taxon>
        <taxon>Actinokineospora</taxon>
    </lineage>
</organism>
<sequence>MTRWSLGVDLGTSFTSGAVATADRVEVLEVAGERRIPSTVLLDGSGKLLAGGVAQRMVGRSPDRAERNPKRYVGRRPMVLGGELITAQQALGALLGQYVDAARARFDGSAPSVLVLTHPVAWSEAQRTVLGEVAELVLPGVPVELVAEPVAAAVHYGATYGHPRSGDGQDSVAVYDLGGGTFDTAVLSFTESGFTVVGAPAGDPEISGETFDERVFHHFGEQLSALNPQWWEQVSTSGDRRWLAAATDLLTDARLAKESLSEHDDAGQYVVGADADVRITRPEFEALIADDVARTTALLAKSLAESGRSPEQLRGVFLTGGASRIRLVEETLRASYNDLVRTVHDPKAVVSLGAARWAQRSLKPAPPTPVSDPGVGEKTQVVRIPSPNGPFPVLATGVLEAVAANGVLYTWGVGEGGGHRVRLLDGNGRVERELPMARIVGWAVAEHLVLIAERRGTAVRVHALSPDLIILNTVDLLTPHDPWLIAQAGTGWVFLRGTSTRPVNNADGLPWGELADPAFLVVRPTTAFTPVTAQPTPLGPTATWFINEDGTRRRLLDPSMPSSVPPTPLGDGRSCALILGRTSRRRTGLRSRAIVPSQTLATLDATGELSVVAEQQDTTGLWAHQLLYKDNWFLATNLGLETFEGTDRRLFVERPPAGTARWIATATHLYGLVQDSLIPNRGLSLHLYDETRPRVLGTFPGLLGNLASVVPTESPRIRVDGDRIWLATRTSENASQVLLVDGDRVEKVTTAPGWLEPLGQGYALHTPKPPPGDDRTTPTALVRLPG</sequence>
<dbReference type="PANTHER" id="PTHR42749">
    <property type="entry name" value="CELL SHAPE-DETERMINING PROTEIN MREB"/>
    <property type="match status" value="1"/>
</dbReference>
<dbReference type="AlphaFoldDB" id="A0A2S6GML3"/>
<dbReference type="Gene3D" id="3.90.640.10">
    <property type="entry name" value="Actin, Chain A, domain 4"/>
    <property type="match status" value="1"/>
</dbReference>
<keyword evidence="1" id="KW-0547">Nucleotide-binding</keyword>
<protein>
    <submittedName>
        <fullName evidence="5">Hsp70 protein</fullName>
    </submittedName>
</protein>
<dbReference type="GO" id="GO:0005524">
    <property type="term" value="F:ATP binding"/>
    <property type="evidence" value="ECO:0007669"/>
    <property type="project" value="UniProtKB-KW"/>
</dbReference>
<comment type="caution">
    <text evidence="5">The sequence shown here is derived from an EMBL/GenBank/DDBJ whole genome shotgun (WGS) entry which is preliminary data.</text>
</comment>
<dbReference type="SUPFAM" id="SSF53067">
    <property type="entry name" value="Actin-like ATPase domain"/>
    <property type="match status" value="2"/>
</dbReference>
<evidence type="ECO:0000256" key="2">
    <source>
        <dbReference type="ARBA" id="ARBA00022840"/>
    </source>
</evidence>
<dbReference type="Gene3D" id="3.30.420.40">
    <property type="match status" value="2"/>
</dbReference>
<dbReference type="PANTHER" id="PTHR42749:SF1">
    <property type="entry name" value="CELL SHAPE-DETERMINING PROTEIN MREB"/>
    <property type="match status" value="1"/>
</dbReference>
<dbReference type="EMBL" id="PTIX01000010">
    <property type="protein sequence ID" value="PPK66420.1"/>
    <property type="molecule type" value="Genomic_DNA"/>
</dbReference>
<dbReference type="Pfam" id="PF00012">
    <property type="entry name" value="HSP70"/>
    <property type="match status" value="1"/>
</dbReference>
<evidence type="ECO:0000313" key="6">
    <source>
        <dbReference type="Proteomes" id="UP000239203"/>
    </source>
</evidence>
<dbReference type="InterPro" id="IPR013126">
    <property type="entry name" value="Hsp_70_fam"/>
</dbReference>
<evidence type="ECO:0000313" key="5">
    <source>
        <dbReference type="EMBL" id="PPK66420.1"/>
    </source>
</evidence>
<proteinExistence type="predicted"/>
<dbReference type="RefSeq" id="WP_104480397.1">
    <property type="nucleotide sequence ID" value="NZ_CP154825.1"/>
</dbReference>
<evidence type="ECO:0000256" key="1">
    <source>
        <dbReference type="ARBA" id="ARBA00022741"/>
    </source>
</evidence>
<evidence type="ECO:0000256" key="3">
    <source>
        <dbReference type="ARBA" id="ARBA00023186"/>
    </source>
</evidence>
<keyword evidence="3" id="KW-0143">Chaperone</keyword>
<name>A0A2S6GML3_9PSEU</name>
<dbReference type="PRINTS" id="PR00301">
    <property type="entry name" value="HEATSHOCK70"/>
</dbReference>
<feature type="region of interest" description="Disordered" evidence="4">
    <location>
        <begin position="759"/>
        <end position="779"/>
    </location>
</feature>
<dbReference type="OrthoDB" id="3333926at2"/>
<keyword evidence="6" id="KW-1185">Reference proteome</keyword>
<gene>
    <name evidence="5" type="ORF">CLV40_110124</name>
</gene>
<evidence type="ECO:0000256" key="4">
    <source>
        <dbReference type="SAM" id="MobiDB-lite"/>
    </source>
</evidence>
<keyword evidence="2" id="KW-0067">ATP-binding</keyword>
<reference evidence="5 6" key="1">
    <citation type="submission" date="2018-02" db="EMBL/GenBank/DDBJ databases">
        <title>Genomic Encyclopedia of Archaeal and Bacterial Type Strains, Phase II (KMG-II): from individual species to whole genera.</title>
        <authorList>
            <person name="Goeker M."/>
        </authorList>
    </citation>
    <scope>NUCLEOTIDE SEQUENCE [LARGE SCALE GENOMIC DNA]</scope>
    <source>
        <strain evidence="5 6">YU 961-1</strain>
    </source>
</reference>
<dbReference type="Proteomes" id="UP000239203">
    <property type="component" value="Unassembled WGS sequence"/>
</dbReference>
<accession>A0A2S6GML3</accession>
<dbReference type="InterPro" id="IPR043129">
    <property type="entry name" value="ATPase_NBD"/>
</dbReference>